<evidence type="ECO:0000313" key="4">
    <source>
        <dbReference type="Proteomes" id="UP000245962"/>
    </source>
</evidence>
<dbReference type="CDD" id="cd03801">
    <property type="entry name" value="GT4_PimA-like"/>
    <property type="match status" value="1"/>
</dbReference>
<name>A0A2U0I0G4_9FLAO</name>
<gene>
    <name evidence="3" type="ORF">DDV96_08635</name>
</gene>
<evidence type="ECO:0000259" key="1">
    <source>
        <dbReference type="Pfam" id="PF00534"/>
    </source>
</evidence>
<dbReference type="GO" id="GO:0016757">
    <property type="term" value="F:glycosyltransferase activity"/>
    <property type="evidence" value="ECO:0007669"/>
    <property type="project" value="InterPro"/>
</dbReference>
<dbReference type="InterPro" id="IPR028098">
    <property type="entry name" value="Glyco_trans_4-like_N"/>
</dbReference>
<proteinExistence type="predicted"/>
<dbReference type="PANTHER" id="PTHR45947:SF3">
    <property type="entry name" value="SULFOQUINOVOSYL TRANSFERASE SQD2"/>
    <property type="match status" value="1"/>
</dbReference>
<dbReference type="Pfam" id="PF13439">
    <property type="entry name" value="Glyco_transf_4"/>
    <property type="match status" value="1"/>
</dbReference>
<dbReference type="OrthoDB" id="502646at2"/>
<comment type="caution">
    <text evidence="3">The sequence shown here is derived from an EMBL/GenBank/DDBJ whole genome shotgun (WGS) entry which is preliminary data.</text>
</comment>
<feature type="domain" description="Glycosyltransferase subfamily 4-like N-terminal" evidence="2">
    <location>
        <begin position="19"/>
        <end position="199"/>
    </location>
</feature>
<evidence type="ECO:0000313" key="3">
    <source>
        <dbReference type="EMBL" id="PVW14587.1"/>
    </source>
</evidence>
<feature type="domain" description="Glycosyl transferase family 1" evidence="1">
    <location>
        <begin position="210"/>
        <end position="365"/>
    </location>
</feature>
<dbReference type="Proteomes" id="UP000245962">
    <property type="component" value="Unassembled WGS sequence"/>
</dbReference>
<sequence>MRILFFTNEYSHPSLPASGGVGSFLKILAHELSNKGHEVYVYGFLKKKYSFKDETITVEFFKRYAKSFPITEAIRSLGSKLNIESAELYFLEKERNYLAYKLKKYALAHNIDIIESFVFGGYTAFWDNTIPLVLRFHGSRGFWHYYLNQKQSKFKILMEQKALESTPYTIAVSKFSAEAVKSIYSIDISTVIHNGIDHNLFSPKPDVEEIPQSIFYFGTLSTAKGVDILCEIFNNLIESFPKATLHIIGKGKSYWQNTCTSILTTEALQATTYYGAIENTKLPENVQKASLCIFPSKNENFALVFEEAMALQKPIIVSNINAAKEIIDHKKNGYLANTTEDYVTFASALLENPELRVAIGKEARKKVVENFTKENMTEKTISYYKEVLKN</sequence>
<reference evidence="3 4" key="1">
    <citation type="submission" date="2018-04" db="EMBL/GenBank/DDBJ databases">
        <title>Marixanthomonas spongiae HN-E44 sp. nov., isolated from a marine sponge.</title>
        <authorList>
            <person name="Luo L."/>
            <person name="Zhuang L."/>
        </authorList>
    </citation>
    <scope>NUCLEOTIDE SEQUENCE [LARGE SCALE GENOMIC DNA]</scope>
    <source>
        <strain evidence="3 4">HN-E44</strain>
    </source>
</reference>
<dbReference type="InterPro" id="IPR001296">
    <property type="entry name" value="Glyco_trans_1"/>
</dbReference>
<dbReference type="AlphaFoldDB" id="A0A2U0I0G4"/>
<keyword evidence="4" id="KW-1185">Reference proteome</keyword>
<accession>A0A2U0I0G4</accession>
<organism evidence="3 4">
    <name type="scientific">Marixanthomonas spongiae</name>
    <dbReference type="NCBI Taxonomy" id="2174845"/>
    <lineage>
        <taxon>Bacteria</taxon>
        <taxon>Pseudomonadati</taxon>
        <taxon>Bacteroidota</taxon>
        <taxon>Flavobacteriia</taxon>
        <taxon>Flavobacteriales</taxon>
        <taxon>Flavobacteriaceae</taxon>
        <taxon>Marixanthomonas</taxon>
    </lineage>
</organism>
<dbReference type="EMBL" id="QEHR01000005">
    <property type="protein sequence ID" value="PVW14587.1"/>
    <property type="molecule type" value="Genomic_DNA"/>
</dbReference>
<protein>
    <recommendedName>
        <fullName evidence="5">Glycosyltransferase family 1 protein</fullName>
    </recommendedName>
</protein>
<dbReference type="Gene3D" id="3.40.50.2000">
    <property type="entry name" value="Glycogen Phosphorylase B"/>
    <property type="match status" value="2"/>
</dbReference>
<dbReference type="SUPFAM" id="SSF53756">
    <property type="entry name" value="UDP-Glycosyltransferase/glycogen phosphorylase"/>
    <property type="match status" value="1"/>
</dbReference>
<evidence type="ECO:0000259" key="2">
    <source>
        <dbReference type="Pfam" id="PF13439"/>
    </source>
</evidence>
<dbReference type="RefSeq" id="WP_116694359.1">
    <property type="nucleotide sequence ID" value="NZ_QEHR01000005.1"/>
</dbReference>
<dbReference type="Pfam" id="PF00534">
    <property type="entry name" value="Glycos_transf_1"/>
    <property type="match status" value="1"/>
</dbReference>
<dbReference type="InterPro" id="IPR050194">
    <property type="entry name" value="Glycosyltransferase_grp1"/>
</dbReference>
<dbReference type="PANTHER" id="PTHR45947">
    <property type="entry name" value="SULFOQUINOVOSYL TRANSFERASE SQD2"/>
    <property type="match status" value="1"/>
</dbReference>
<evidence type="ECO:0008006" key="5">
    <source>
        <dbReference type="Google" id="ProtNLM"/>
    </source>
</evidence>